<evidence type="ECO:0000256" key="6">
    <source>
        <dbReference type="ARBA" id="ARBA00023163"/>
    </source>
</evidence>
<protein>
    <recommendedName>
        <fullName evidence="10">Copper-fist domain-containing protein</fullName>
    </recommendedName>
</protein>
<dbReference type="PRINTS" id="PR00617">
    <property type="entry name" value="COPPERFIST"/>
</dbReference>
<accession>U1HNA7</accession>
<evidence type="ECO:0000256" key="9">
    <source>
        <dbReference type="SAM" id="Phobius"/>
    </source>
</evidence>
<organism evidence="11 12">
    <name type="scientific">Endocarpon pusillum (strain Z07020 / HMAS-L-300199)</name>
    <name type="common">Lichen-forming fungus</name>
    <dbReference type="NCBI Taxonomy" id="1263415"/>
    <lineage>
        <taxon>Eukaryota</taxon>
        <taxon>Fungi</taxon>
        <taxon>Dikarya</taxon>
        <taxon>Ascomycota</taxon>
        <taxon>Pezizomycotina</taxon>
        <taxon>Eurotiomycetes</taxon>
        <taxon>Chaetothyriomycetidae</taxon>
        <taxon>Verrucariales</taxon>
        <taxon>Verrucariaceae</taxon>
        <taxon>Endocarpon</taxon>
    </lineage>
</organism>
<evidence type="ECO:0000313" key="12">
    <source>
        <dbReference type="Proteomes" id="UP000019373"/>
    </source>
</evidence>
<dbReference type="InterPro" id="IPR051763">
    <property type="entry name" value="Copper_Homeo_Regul"/>
</dbReference>
<keyword evidence="12" id="KW-1185">Reference proteome</keyword>
<keyword evidence="9" id="KW-1133">Transmembrane helix</keyword>
<dbReference type="PANTHER" id="PTHR28088:SF5">
    <property type="entry name" value="TRANSCRIPTIONAL ACTIVATOR HAA1-RELATED"/>
    <property type="match status" value="1"/>
</dbReference>
<dbReference type="SMART" id="SM01090">
    <property type="entry name" value="Copper-fist"/>
    <property type="match status" value="1"/>
</dbReference>
<feature type="compositionally biased region" description="Polar residues" evidence="8">
    <location>
        <begin position="496"/>
        <end position="513"/>
    </location>
</feature>
<dbReference type="GO" id="GO:0006878">
    <property type="term" value="P:intracellular copper ion homeostasis"/>
    <property type="evidence" value="ECO:0007669"/>
    <property type="project" value="TreeGrafter"/>
</dbReference>
<dbReference type="SMART" id="SM00412">
    <property type="entry name" value="Cu_FIST"/>
    <property type="match status" value="1"/>
</dbReference>
<dbReference type="PANTHER" id="PTHR28088">
    <property type="entry name" value="TRANSCRIPTIONAL ACTIVATOR HAA1-RELATED"/>
    <property type="match status" value="1"/>
</dbReference>
<dbReference type="Proteomes" id="UP000019373">
    <property type="component" value="Unassembled WGS sequence"/>
</dbReference>
<keyword evidence="9" id="KW-0472">Membrane</keyword>
<dbReference type="OrthoDB" id="5600085at2759"/>
<dbReference type="HOGENOM" id="CLU_022327_2_1_1"/>
<dbReference type="GO" id="GO:0005634">
    <property type="term" value="C:nucleus"/>
    <property type="evidence" value="ECO:0007669"/>
    <property type="project" value="UniProtKB-SubCell"/>
</dbReference>
<keyword evidence="4" id="KW-0186">Copper</keyword>
<evidence type="ECO:0000259" key="10">
    <source>
        <dbReference type="PROSITE" id="PS50073"/>
    </source>
</evidence>
<evidence type="ECO:0000256" key="8">
    <source>
        <dbReference type="SAM" id="MobiDB-lite"/>
    </source>
</evidence>
<evidence type="ECO:0000313" key="11">
    <source>
        <dbReference type="EMBL" id="ERF71835.1"/>
    </source>
</evidence>
<dbReference type="GeneID" id="19236805"/>
<keyword evidence="7" id="KW-0539">Nucleus</keyword>
<evidence type="ECO:0000256" key="2">
    <source>
        <dbReference type="ARBA" id="ARBA00022723"/>
    </source>
</evidence>
<keyword evidence="2" id="KW-0479">Metal-binding</keyword>
<reference evidence="12" key="1">
    <citation type="journal article" date="2014" name="BMC Genomics">
        <title>Genome characteristics reveal the impact of lichenization on lichen-forming fungus Endocarpon pusillum Hedwig (Verrucariales, Ascomycota).</title>
        <authorList>
            <person name="Wang Y.-Y."/>
            <person name="Liu B."/>
            <person name="Zhang X.-Y."/>
            <person name="Zhou Q.-M."/>
            <person name="Zhang T."/>
            <person name="Li H."/>
            <person name="Yu Y.-F."/>
            <person name="Zhang X.-L."/>
            <person name="Hao X.-Y."/>
            <person name="Wang M."/>
            <person name="Wang L."/>
            <person name="Wei J.-C."/>
        </authorList>
    </citation>
    <scope>NUCLEOTIDE SEQUENCE [LARGE SCALE GENOMIC DNA]</scope>
    <source>
        <strain evidence="12">Z07020 / HMAS-L-300199</strain>
    </source>
</reference>
<evidence type="ECO:0000256" key="7">
    <source>
        <dbReference type="ARBA" id="ARBA00023242"/>
    </source>
</evidence>
<evidence type="ECO:0000256" key="1">
    <source>
        <dbReference type="ARBA" id="ARBA00004123"/>
    </source>
</evidence>
<dbReference type="eggNOG" id="ENOG502S7CA">
    <property type="taxonomic scope" value="Eukaryota"/>
</dbReference>
<dbReference type="RefSeq" id="XP_007802546.1">
    <property type="nucleotide sequence ID" value="XM_007804355.1"/>
</dbReference>
<evidence type="ECO:0000256" key="5">
    <source>
        <dbReference type="ARBA" id="ARBA00023015"/>
    </source>
</evidence>
<proteinExistence type="predicted"/>
<gene>
    <name evidence="11" type="ORF">EPUS_01750</name>
</gene>
<name>U1HNA7_ENDPU</name>
<dbReference type="GO" id="GO:0000981">
    <property type="term" value="F:DNA-binding transcription factor activity, RNA polymerase II-specific"/>
    <property type="evidence" value="ECO:0007669"/>
    <property type="project" value="TreeGrafter"/>
</dbReference>
<dbReference type="EMBL" id="KE721191">
    <property type="protein sequence ID" value="ERF71835.1"/>
    <property type="molecule type" value="Genomic_DNA"/>
</dbReference>
<dbReference type="GO" id="GO:0045944">
    <property type="term" value="P:positive regulation of transcription by RNA polymerase II"/>
    <property type="evidence" value="ECO:0007669"/>
    <property type="project" value="TreeGrafter"/>
</dbReference>
<feature type="region of interest" description="Disordered" evidence="8">
    <location>
        <begin position="106"/>
        <end position="131"/>
    </location>
</feature>
<feature type="region of interest" description="Disordered" evidence="8">
    <location>
        <begin position="467"/>
        <end position="521"/>
    </location>
</feature>
<feature type="domain" description="Copper-fist" evidence="10">
    <location>
        <begin position="1"/>
        <end position="39"/>
    </location>
</feature>
<feature type="compositionally biased region" description="Basic and acidic residues" evidence="8">
    <location>
        <begin position="115"/>
        <end position="125"/>
    </location>
</feature>
<dbReference type="GO" id="GO:0006879">
    <property type="term" value="P:intracellular iron ion homeostasis"/>
    <property type="evidence" value="ECO:0007669"/>
    <property type="project" value="TreeGrafter"/>
</dbReference>
<dbReference type="Gene3D" id="3.90.430.10">
    <property type="entry name" value="Copper fist DNA-binding domain"/>
    <property type="match status" value="1"/>
</dbReference>
<dbReference type="InterPro" id="IPR036395">
    <property type="entry name" value="Cu_fist_DNA-bd_dom_sf"/>
</dbReference>
<dbReference type="Pfam" id="PF00649">
    <property type="entry name" value="Copper-fist"/>
    <property type="match status" value="1"/>
</dbReference>
<keyword evidence="3" id="KW-0862">Zinc</keyword>
<feature type="transmembrane region" description="Helical" evidence="9">
    <location>
        <begin position="665"/>
        <end position="684"/>
    </location>
</feature>
<keyword evidence="9" id="KW-0812">Transmembrane</keyword>
<keyword evidence="6" id="KW-0804">Transcription</keyword>
<dbReference type="SUPFAM" id="SSF57879">
    <property type="entry name" value="Zinc domain conserved in yeast copper-regulated transcription factors"/>
    <property type="match status" value="1"/>
</dbReference>
<dbReference type="GO" id="GO:0005507">
    <property type="term" value="F:copper ion binding"/>
    <property type="evidence" value="ECO:0007669"/>
    <property type="project" value="InterPro"/>
</dbReference>
<sequence>MLIKGEKYACDACVRGHRVSSCTHTDRPLIHINKKGRPVSQCPHCRGLRKARAQHVKCDCAEKPHTKEECPHDKTEVKKGEQKGCCCAHGARCTCSLKKEHSLDPVPEDLPPAIDEPRVSKERSRPPKISTVSSMESKMTVFINGHHKPVHKVNDIHNRVGAPYKIPARSHTIPGNRVDFTQRSTDSLPLTKDLLNFHTNPHFHASVTSAPQPVRRQVKSEHGSPTINALPIHLDNHVPPISIPPYDPNAYSYSPFGSGSPTISSAGSDPWAGKFPDQFPDNYFVTYERATEMENPVTSAGLGSDSAEVNWATYNLPNRFSSAAEYRLSNGGAVPSQPPSYASFDGFSHLSHPGLTSSSGDVSDVEDYVPVSESTILQNSSQDVLNDFASVGGDELNEPETFRLSSASSYIGMPQARMLASDNLDSLDIDEYLKSAEAHTREIALRNQRMQQQTQQQLDQAQVASNIPHIFTPPPDAGQHSFSVQEAQERAHTRTQDGISGLDNSPLTTTSLRNDPILSSDLTGVNGMMDADERDEGWQVCFKFSVTDLKPGEGVAKAAEYSSTGSGDSALQLLNPRSRSCLQAPPELPYPIKLIIIAADILPFPSATMASRLLRPTLRLNPSRATSSSPRILSRPLQTSSARFQEVVQPTVQVRKPVGAFRGGLFGFLFGSTVAGASVYYYILEEYKISNEMLTEDIYSAWGWANIWRNLQALQAATQRIYSHVSEIENKMALMERKK</sequence>
<comment type="subcellular location">
    <subcellularLocation>
        <location evidence="1">Nucleus</location>
    </subcellularLocation>
</comment>
<dbReference type="GO" id="GO:0000978">
    <property type="term" value="F:RNA polymerase II cis-regulatory region sequence-specific DNA binding"/>
    <property type="evidence" value="ECO:0007669"/>
    <property type="project" value="TreeGrafter"/>
</dbReference>
<dbReference type="InterPro" id="IPR001083">
    <property type="entry name" value="Cu_fist_DNA-bd_dom"/>
</dbReference>
<keyword evidence="5" id="KW-0805">Transcription regulation</keyword>
<dbReference type="AlphaFoldDB" id="U1HNA7"/>
<dbReference type="PROSITE" id="PS50073">
    <property type="entry name" value="COPPER_FIST_2"/>
    <property type="match status" value="1"/>
</dbReference>
<dbReference type="FunFam" id="3.90.430.10:FF:000001">
    <property type="entry name" value="Copper fist DNA-binding protein"/>
    <property type="match status" value="1"/>
</dbReference>
<evidence type="ECO:0000256" key="4">
    <source>
        <dbReference type="ARBA" id="ARBA00023008"/>
    </source>
</evidence>
<evidence type="ECO:0000256" key="3">
    <source>
        <dbReference type="ARBA" id="ARBA00022833"/>
    </source>
</evidence>